<accession>A0A9P3HKU9</accession>
<dbReference type="AlphaFoldDB" id="A0A9P3HKU9"/>
<gene>
    <name evidence="2" type="ORF">EMPS_11008</name>
</gene>
<evidence type="ECO:0000256" key="1">
    <source>
        <dbReference type="SAM" id="MobiDB-lite"/>
    </source>
</evidence>
<dbReference type="OrthoDB" id="2435622at2759"/>
<evidence type="ECO:0000313" key="3">
    <source>
        <dbReference type="Proteomes" id="UP000827284"/>
    </source>
</evidence>
<reference evidence="2" key="2">
    <citation type="journal article" date="2022" name="Microbiol. Resour. Announc.">
        <title>Whole-Genome Sequence of Entomortierella parvispora E1425, a Mucoromycotan Fungus Associated with Burkholderiaceae-Related Endosymbiotic Bacteria.</title>
        <authorList>
            <person name="Herlambang A."/>
            <person name="Guo Y."/>
            <person name="Takashima Y."/>
            <person name="Narisawa K."/>
            <person name="Ohta H."/>
            <person name="Nishizawa T."/>
        </authorList>
    </citation>
    <scope>NUCLEOTIDE SEQUENCE</scope>
    <source>
        <strain evidence="2">E1425</strain>
    </source>
</reference>
<feature type="compositionally biased region" description="Low complexity" evidence="1">
    <location>
        <begin position="144"/>
        <end position="164"/>
    </location>
</feature>
<reference evidence="2" key="1">
    <citation type="submission" date="2021-11" db="EMBL/GenBank/DDBJ databases">
        <authorList>
            <person name="Herlambang A."/>
            <person name="Guo Y."/>
            <person name="Takashima Y."/>
            <person name="Nishizawa T."/>
        </authorList>
    </citation>
    <scope>NUCLEOTIDE SEQUENCE</scope>
    <source>
        <strain evidence="2">E1425</strain>
    </source>
</reference>
<feature type="compositionally biased region" description="Low complexity" evidence="1">
    <location>
        <begin position="32"/>
        <end position="58"/>
    </location>
</feature>
<dbReference type="EMBL" id="BQFW01000015">
    <property type="protein sequence ID" value="GJJ78649.1"/>
    <property type="molecule type" value="Genomic_DNA"/>
</dbReference>
<sequence>MTFSIFSWRDKRKRKDNQKSRTQSCQDSGFEGSSISSSSSYGTSSSYTTTRRTVSTDSNLLASPYPRNQQYLPTHLPNHQQHHYTHATVHSISSSRSHQPVRQLLFSTSSSTASSWSASAAPSPSPKARSPQYRLFSSKATQQSPPLSSPHPFLLSSLSTASSTPPRSHSPVTRRFKTAFVRLLPRRPKNGLMSSSLSSSLSLPSFRNKAWRFNSSASSSSCATVTASSSVSRPMSSIGNSMFHASGASRADSSVAEAHLPPSPFPGSALGSFPDSSSTAPTVAMSMISPVMSTIHPLEITAPACFPGTGPQDIASKYEQLQQLQQSSRRPSVQRATLQRRQSSQQQVQHRVLTCPPASIVASSTGPSVGGRRHLIPHHHHLQGVAGLGPSSVAAECACPSTLGTSSLSCSAPPSPSTSSAPLQLPLPYMYNSMSWSSIANDRRSSLSGRSMDEMEVVSTTTLPPQLPSSHHRASLTVHSPASSIAGACSSQSLDNQRRLSSQSTTSSLVLIRPKILQPQNASSPLYPYQGDRKLSEATITTPNSTMSPEKSTSSTLGQGYDISTMFKVGPFVQPSPPSPIPFPSQSMTAAPPVMAT</sequence>
<evidence type="ECO:0000313" key="2">
    <source>
        <dbReference type="EMBL" id="GJJ78649.1"/>
    </source>
</evidence>
<feature type="compositionally biased region" description="Polar residues" evidence="1">
    <location>
        <begin position="88"/>
        <end position="100"/>
    </location>
</feature>
<proteinExistence type="predicted"/>
<feature type="compositionally biased region" description="Low complexity" evidence="1">
    <location>
        <begin position="114"/>
        <end position="131"/>
    </location>
</feature>
<feature type="region of interest" description="Disordered" evidence="1">
    <location>
        <begin position="324"/>
        <end position="351"/>
    </location>
</feature>
<comment type="caution">
    <text evidence="2">The sequence shown here is derived from an EMBL/GenBank/DDBJ whole genome shotgun (WGS) entry which is preliminary data.</text>
</comment>
<feature type="region of interest" description="Disordered" evidence="1">
    <location>
        <begin position="1"/>
        <end position="100"/>
    </location>
</feature>
<keyword evidence="3" id="KW-1185">Reference proteome</keyword>
<protein>
    <submittedName>
        <fullName evidence="2">Uncharacterized protein</fullName>
    </submittedName>
</protein>
<feature type="region of interest" description="Disordered" evidence="1">
    <location>
        <begin position="577"/>
        <end position="597"/>
    </location>
</feature>
<organism evidence="2 3">
    <name type="scientific">Entomortierella parvispora</name>
    <dbReference type="NCBI Taxonomy" id="205924"/>
    <lineage>
        <taxon>Eukaryota</taxon>
        <taxon>Fungi</taxon>
        <taxon>Fungi incertae sedis</taxon>
        <taxon>Mucoromycota</taxon>
        <taxon>Mortierellomycotina</taxon>
        <taxon>Mortierellomycetes</taxon>
        <taxon>Mortierellales</taxon>
        <taxon>Mortierellaceae</taxon>
        <taxon>Entomortierella</taxon>
    </lineage>
</organism>
<feature type="region of interest" description="Disordered" evidence="1">
    <location>
        <begin position="114"/>
        <end position="174"/>
    </location>
</feature>
<dbReference type="Proteomes" id="UP000827284">
    <property type="component" value="Unassembled WGS sequence"/>
</dbReference>
<name>A0A9P3HKU9_9FUNG</name>
<feature type="compositionally biased region" description="Low complexity" evidence="1">
    <location>
        <begin position="339"/>
        <end position="351"/>
    </location>
</feature>